<proteinExistence type="predicted"/>
<dbReference type="EMBL" id="ML208311">
    <property type="protein sequence ID" value="TFK70585.1"/>
    <property type="molecule type" value="Genomic_DNA"/>
</dbReference>
<organism evidence="1 2">
    <name type="scientific">Pluteus cervinus</name>
    <dbReference type="NCBI Taxonomy" id="181527"/>
    <lineage>
        <taxon>Eukaryota</taxon>
        <taxon>Fungi</taxon>
        <taxon>Dikarya</taxon>
        <taxon>Basidiomycota</taxon>
        <taxon>Agaricomycotina</taxon>
        <taxon>Agaricomycetes</taxon>
        <taxon>Agaricomycetidae</taxon>
        <taxon>Agaricales</taxon>
        <taxon>Pluteineae</taxon>
        <taxon>Pluteaceae</taxon>
        <taxon>Pluteus</taxon>
    </lineage>
</organism>
<gene>
    <name evidence="1" type="ORF">BDN72DRAFT_534181</name>
</gene>
<evidence type="ECO:0000313" key="1">
    <source>
        <dbReference type="EMBL" id="TFK70585.1"/>
    </source>
</evidence>
<sequence>MSKLTVDDLPPEILWHTLQLAVLPEYMLDHSLSRGPSSAWCRNLRTKKAILMVCKAWNDVALPMLYQGVIIRRFGQFLALSKVLEDNPGRLAPIVRSMTVEGFVEDTFFDLFRERLELTYQICPGLSTLSCQLILPRTADIILVPAHSNITRLSLNGSAHYTTEILRQLCDTLLSLTVKLDVSWIEESNLKAFNLCFPKLEELRCLVDDDSPTESPVCSRKWTMPSLSTLTLDVDTYDLTSISTSICRKHGAKLKKLRIMASHATEINNHLQDVLNSCPELGDLYLSLASLPWGTIPSFSHPCLKRVDIGVPWSPTGPQNKYILTAFEFGQFDWDCPGLDRVRLVSKDLNYVKDLEVLMQVISRLDFQPPTDNPEAGISFENLCICHVPFNGQQVQWVHPLGDHSDHPPINRGLSLLLSTDELDEDDAYLYQSSDGTSSTYIFTDTDGDEEDLVAIFWELVEASGVPEFGDVLELFEDSLACDTHDTDSERVPWQEFVEPRISEGGVDYS</sequence>
<reference evidence="1 2" key="1">
    <citation type="journal article" date="2019" name="Nat. Ecol. Evol.">
        <title>Megaphylogeny resolves global patterns of mushroom evolution.</title>
        <authorList>
            <person name="Varga T."/>
            <person name="Krizsan K."/>
            <person name="Foldi C."/>
            <person name="Dima B."/>
            <person name="Sanchez-Garcia M."/>
            <person name="Sanchez-Ramirez S."/>
            <person name="Szollosi G.J."/>
            <person name="Szarkandi J.G."/>
            <person name="Papp V."/>
            <person name="Albert L."/>
            <person name="Andreopoulos W."/>
            <person name="Angelini C."/>
            <person name="Antonin V."/>
            <person name="Barry K.W."/>
            <person name="Bougher N.L."/>
            <person name="Buchanan P."/>
            <person name="Buyck B."/>
            <person name="Bense V."/>
            <person name="Catcheside P."/>
            <person name="Chovatia M."/>
            <person name="Cooper J."/>
            <person name="Damon W."/>
            <person name="Desjardin D."/>
            <person name="Finy P."/>
            <person name="Geml J."/>
            <person name="Haridas S."/>
            <person name="Hughes K."/>
            <person name="Justo A."/>
            <person name="Karasinski D."/>
            <person name="Kautmanova I."/>
            <person name="Kiss B."/>
            <person name="Kocsube S."/>
            <person name="Kotiranta H."/>
            <person name="LaButti K.M."/>
            <person name="Lechner B.E."/>
            <person name="Liimatainen K."/>
            <person name="Lipzen A."/>
            <person name="Lukacs Z."/>
            <person name="Mihaltcheva S."/>
            <person name="Morgado L.N."/>
            <person name="Niskanen T."/>
            <person name="Noordeloos M.E."/>
            <person name="Ohm R.A."/>
            <person name="Ortiz-Santana B."/>
            <person name="Ovrebo C."/>
            <person name="Racz N."/>
            <person name="Riley R."/>
            <person name="Savchenko A."/>
            <person name="Shiryaev A."/>
            <person name="Soop K."/>
            <person name="Spirin V."/>
            <person name="Szebenyi C."/>
            <person name="Tomsovsky M."/>
            <person name="Tulloss R.E."/>
            <person name="Uehling J."/>
            <person name="Grigoriev I.V."/>
            <person name="Vagvolgyi C."/>
            <person name="Papp T."/>
            <person name="Martin F.M."/>
            <person name="Miettinen O."/>
            <person name="Hibbett D.S."/>
            <person name="Nagy L.G."/>
        </authorList>
    </citation>
    <scope>NUCLEOTIDE SEQUENCE [LARGE SCALE GENOMIC DNA]</scope>
    <source>
        <strain evidence="1 2">NL-1719</strain>
    </source>
</reference>
<keyword evidence="2" id="KW-1185">Reference proteome</keyword>
<dbReference type="Proteomes" id="UP000308600">
    <property type="component" value="Unassembled WGS sequence"/>
</dbReference>
<accession>A0ACD3AXQ0</accession>
<evidence type="ECO:0000313" key="2">
    <source>
        <dbReference type="Proteomes" id="UP000308600"/>
    </source>
</evidence>
<name>A0ACD3AXQ0_9AGAR</name>
<protein>
    <submittedName>
        <fullName evidence="1">Uncharacterized protein</fullName>
    </submittedName>
</protein>